<dbReference type="SUPFAM" id="SSF46934">
    <property type="entry name" value="UBA-like"/>
    <property type="match status" value="1"/>
</dbReference>
<dbReference type="CDD" id="cd14279">
    <property type="entry name" value="CUE"/>
    <property type="match status" value="1"/>
</dbReference>
<keyword evidence="1 2" id="KW-0833">Ubl conjugation pathway</keyword>
<dbReference type="Gene3D" id="3.90.1750.10">
    <property type="entry name" value="Hect, E3 ligase catalytic domains"/>
    <property type="match status" value="1"/>
</dbReference>
<dbReference type="Pfam" id="PF02845">
    <property type="entry name" value="CUE"/>
    <property type="match status" value="1"/>
</dbReference>
<feature type="active site" description="Glycyl thioester intermediate" evidence="2">
    <location>
        <position position="456"/>
    </location>
</feature>
<dbReference type="InterPro" id="IPR000569">
    <property type="entry name" value="HECT_dom"/>
</dbReference>
<comment type="caution">
    <text evidence="5">The sequence shown here is derived from an EMBL/GenBank/DDBJ whole genome shotgun (WGS) entry which is preliminary data.</text>
</comment>
<dbReference type="SUPFAM" id="SSF56204">
    <property type="entry name" value="Hect, E3 ligase catalytic domain"/>
    <property type="match status" value="1"/>
</dbReference>
<evidence type="ECO:0000256" key="2">
    <source>
        <dbReference type="PROSITE-ProRule" id="PRU00104"/>
    </source>
</evidence>
<protein>
    <submittedName>
        <fullName evidence="5">Uncharacterized protein</fullName>
    </submittedName>
</protein>
<gene>
    <name evidence="5" type="ORF">PLOB_00049535</name>
</gene>
<dbReference type="EMBL" id="CALNXK010000096">
    <property type="protein sequence ID" value="CAH3153340.1"/>
    <property type="molecule type" value="Genomic_DNA"/>
</dbReference>
<feature type="domain" description="CUE" evidence="4">
    <location>
        <begin position="29"/>
        <end position="72"/>
    </location>
</feature>
<organism evidence="5 6">
    <name type="scientific">Porites lobata</name>
    <dbReference type="NCBI Taxonomy" id="104759"/>
    <lineage>
        <taxon>Eukaryota</taxon>
        <taxon>Metazoa</taxon>
        <taxon>Cnidaria</taxon>
        <taxon>Anthozoa</taxon>
        <taxon>Hexacorallia</taxon>
        <taxon>Scleractinia</taxon>
        <taxon>Fungiina</taxon>
        <taxon>Poritidae</taxon>
        <taxon>Porites</taxon>
    </lineage>
</organism>
<dbReference type="PROSITE" id="PS51140">
    <property type="entry name" value="CUE"/>
    <property type="match status" value="1"/>
</dbReference>
<dbReference type="Proteomes" id="UP001159405">
    <property type="component" value="Unassembled WGS sequence"/>
</dbReference>
<sequence>MPSSDVYQPSSNVDTTNIVIQSEASNELTKKRELDVLVEMFPNLKQERIEQALESAGSDLGRAINILLEENHTGITCVATESTKEDEEWLWDTPLAAMANAKVPAKSLKAFTEEAVKPSGCDLDVVVDRNTDILKQMLRKYKNPSSDITKRLCVEFVDEVGIDAGGVSREFFHLLMERLKQGPGGATNVFERLPGHLVPIHNYDVLSGGLFILAGKMILHAILNDCNGVPGISRAVVSYISTGSRDSAVEYITLEDIPDPDLKEKLTQLLQCKKESLTDFTNPSSSMNISELLTSAGHPHISVTEERRHLAYECILLYEIITKRIPALDDLRKGLASVKVSQTTLLDLLRKLPDVQQRVFPPHTGKIDVMMLKLHLERIETADPVNQAAQQFFLQYIDELHEKGDPNNGADNNETLEDMVLFWTGCPSLPPDVTTKLLVKYLENHPSKVLAESSTCTLELSIPVVHNDYSVFKDYLNKSILYGKLGFDKI</sequence>
<dbReference type="InterPro" id="IPR009060">
    <property type="entry name" value="UBA-like_sf"/>
</dbReference>
<feature type="domain" description="HECT" evidence="3">
    <location>
        <begin position="144"/>
        <end position="463"/>
    </location>
</feature>
<dbReference type="Gene3D" id="1.10.8.10">
    <property type="entry name" value="DNA helicase RuvA subunit, C-terminal domain"/>
    <property type="match status" value="1"/>
</dbReference>
<dbReference type="InterPro" id="IPR003892">
    <property type="entry name" value="CUE"/>
</dbReference>
<dbReference type="InterPro" id="IPR035983">
    <property type="entry name" value="Hect_E3_ubiquitin_ligase"/>
</dbReference>
<dbReference type="Gene3D" id="3.30.2410.10">
    <property type="entry name" value="Hect, E3 ligase catalytic domain"/>
    <property type="match status" value="1"/>
</dbReference>
<dbReference type="Pfam" id="PF00632">
    <property type="entry name" value="HECT"/>
    <property type="match status" value="1"/>
</dbReference>
<dbReference type="Gene3D" id="3.30.2160.10">
    <property type="entry name" value="Hect, E3 ligase catalytic domain"/>
    <property type="match status" value="1"/>
</dbReference>
<reference evidence="5 6" key="1">
    <citation type="submission" date="2022-05" db="EMBL/GenBank/DDBJ databases">
        <authorList>
            <consortium name="Genoscope - CEA"/>
            <person name="William W."/>
        </authorList>
    </citation>
    <scope>NUCLEOTIDE SEQUENCE [LARGE SCALE GENOMIC DNA]</scope>
</reference>
<proteinExistence type="predicted"/>
<dbReference type="SMART" id="SM00119">
    <property type="entry name" value="HECTc"/>
    <property type="match status" value="1"/>
</dbReference>
<evidence type="ECO:0000259" key="4">
    <source>
        <dbReference type="PROSITE" id="PS51140"/>
    </source>
</evidence>
<evidence type="ECO:0000259" key="3">
    <source>
        <dbReference type="PROSITE" id="PS50237"/>
    </source>
</evidence>
<accession>A0ABN8PY86</accession>
<evidence type="ECO:0000313" key="5">
    <source>
        <dbReference type="EMBL" id="CAH3153340.1"/>
    </source>
</evidence>
<dbReference type="PROSITE" id="PS50237">
    <property type="entry name" value="HECT"/>
    <property type="match status" value="1"/>
</dbReference>
<evidence type="ECO:0000256" key="1">
    <source>
        <dbReference type="ARBA" id="ARBA00022786"/>
    </source>
</evidence>
<evidence type="ECO:0000313" key="6">
    <source>
        <dbReference type="Proteomes" id="UP001159405"/>
    </source>
</evidence>
<keyword evidence="6" id="KW-1185">Reference proteome</keyword>
<name>A0ABN8PY86_9CNID</name>